<feature type="domain" description="Protein kinase" evidence="2">
    <location>
        <begin position="101"/>
        <end position="353"/>
    </location>
</feature>
<organism evidence="3 4">
    <name type="scientific">Paraglomus brasilianum</name>
    <dbReference type="NCBI Taxonomy" id="144538"/>
    <lineage>
        <taxon>Eukaryota</taxon>
        <taxon>Fungi</taxon>
        <taxon>Fungi incertae sedis</taxon>
        <taxon>Mucoromycota</taxon>
        <taxon>Glomeromycotina</taxon>
        <taxon>Glomeromycetes</taxon>
        <taxon>Paraglomerales</taxon>
        <taxon>Paraglomeraceae</taxon>
        <taxon>Paraglomus</taxon>
    </lineage>
</organism>
<dbReference type="GO" id="GO:0004674">
    <property type="term" value="F:protein serine/threonine kinase activity"/>
    <property type="evidence" value="ECO:0007669"/>
    <property type="project" value="TreeGrafter"/>
</dbReference>
<dbReference type="AlphaFoldDB" id="A0A9N9CZ69"/>
<evidence type="ECO:0000259" key="2">
    <source>
        <dbReference type="PROSITE" id="PS50011"/>
    </source>
</evidence>
<dbReference type="Gene3D" id="1.10.510.10">
    <property type="entry name" value="Transferase(Phosphotransferase) domain 1"/>
    <property type="match status" value="1"/>
</dbReference>
<evidence type="ECO:0000313" key="4">
    <source>
        <dbReference type="Proteomes" id="UP000789739"/>
    </source>
</evidence>
<dbReference type="InterPro" id="IPR011009">
    <property type="entry name" value="Kinase-like_dom_sf"/>
</dbReference>
<dbReference type="EMBL" id="CAJVPI010001610">
    <property type="protein sequence ID" value="CAG8620491.1"/>
    <property type="molecule type" value="Genomic_DNA"/>
</dbReference>
<accession>A0A9N9CZ69</accession>
<reference evidence="3" key="1">
    <citation type="submission" date="2021-06" db="EMBL/GenBank/DDBJ databases">
        <authorList>
            <person name="Kallberg Y."/>
            <person name="Tangrot J."/>
            <person name="Rosling A."/>
        </authorList>
    </citation>
    <scope>NUCLEOTIDE SEQUENCE</scope>
    <source>
        <strain evidence="3">BR232B</strain>
    </source>
</reference>
<name>A0A9N9CZ69_9GLOM</name>
<dbReference type="InterPro" id="IPR000719">
    <property type="entry name" value="Prot_kinase_dom"/>
</dbReference>
<dbReference type="Proteomes" id="UP000789739">
    <property type="component" value="Unassembled WGS sequence"/>
</dbReference>
<dbReference type="OrthoDB" id="6718656at2759"/>
<dbReference type="SUPFAM" id="SSF56112">
    <property type="entry name" value="Protein kinase-like (PK-like)"/>
    <property type="match status" value="1"/>
</dbReference>
<evidence type="ECO:0000256" key="1">
    <source>
        <dbReference type="SAM" id="MobiDB-lite"/>
    </source>
</evidence>
<sequence length="515" mass="58149">MADYAKILRSLAKEAHVNIPNDAFRTSRRSKFATEGTNRCPTCNKARTSIGWCKPCDTKALEEQFGTWTSGNEELDKFIQETQSSANTPLDFMRWIEFDLFSDVEFVAKGGFGSVFSANSQALGKVALKFLDNSETLAKEFLDELRAHHRCSLGSGIIDCYGVSKDPTTDRYVMVMRYADHGNLRMYLGQYFGDLTWEQKISLFEKVAKGLQEIHDAGLVHRDFHCGNILRHEKLVYVTDLGMCRPVNESADADIYGVLPYVAPEVLRGEPYTMKADIYSLGMIMWELSSNQPPFANRAHDYTLALDVCNGLRPPIIDGTPKGYMAAMLRCWDAKPSRRPQASELLVASYKWRFLPDGTAPFQGPKRRNAKSIPVKSPTTPTNAHPQAFYTSRLLHFPKLPEPRNSDTFMFFDPATGETSIMLRKQSSKGDAASTASKPSEGQRSSQTGKGKNRQIDQRTPARSRDISRSMSMGKVDREILERLRRERRRSSGEKVSSLHEELPKRFEDLNLSNH</sequence>
<comment type="caution">
    <text evidence="3">The sequence shown here is derived from an EMBL/GenBank/DDBJ whole genome shotgun (WGS) entry which is preliminary data.</text>
</comment>
<feature type="region of interest" description="Disordered" evidence="1">
    <location>
        <begin position="423"/>
        <end position="515"/>
    </location>
</feature>
<proteinExistence type="predicted"/>
<evidence type="ECO:0000313" key="3">
    <source>
        <dbReference type="EMBL" id="CAG8620491.1"/>
    </source>
</evidence>
<dbReference type="InterPro" id="IPR001245">
    <property type="entry name" value="Ser-Thr/Tyr_kinase_cat_dom"/>
</dbReference>
<dbReference type="InterPro" id="IPR051681">
    <property type="entry name" value="Ser/Thr_Kinases-Pseudokinases"/>
</dbReference>
<dbReference type="GO" id="GO:0005524">
    <property type="term" value="F:ATP binding"/>
    <property type="evidence" value="ECO:0007669"/>
    <property type="project" value="InterPro"/>
</dbReference>
<gene>
    <name evidence="3" type="ORF">PBRASI_LOCUS8678</name>
</gene>
<feature type="region of interest" description="Disordered" evidence="1">
    <location>
        <begin position="361"/>
        <end position="386"/>
    </location>
</feature>
<keyword evidence="4" id="KW-1185">Reference proteome</keyword>
<dbReference type="PANTHER" id="PTHR44329">
    <property type="entry name" value="SERINE/THREONINE-PROTEIN KINASE TNNI3K-RELATED"/>
    <property type="match status" value="1"/>
</dbReference>
<dbReference type="Pfam" id="PF07714">
    <property type="entry name" value="PK_Tyr_Ser-Thr"/>
    <property type="match status" value="1"/>
</dbReference>
<feature type="compositionally biased region" description="Polar residues" evidence="1">
    <location>
        <begin position="434"/>
        <end position="450"/>
    </location>
</feature>
<dbReference type="PROSITE" id="PS50011">
    <property type="entry name" value="PROTEIN_KINASE_DOM"/>
    <property type="match status" value="1"/>
</dbReference>
<feature type="compositionally biased region" description="Basic and acidic residues" evidence="1">
    <location>
        <begin position="475"/>
        <end position="509"/>
    </location>
</feature>
<protein>
    <submittedName>
        <fullName evidence="3">11442_t:CDS:1</fullName>
    </submittedName>
</protein>